<evidence type="ECO:0000256" key="1">
    <source>
        <dbReference type="SAM" id="Phobius"/>
    </source>
</evidence>
<evidence type="ECO:0000313" key="2">
    <source>
        <dbReference type="EMBL" id="MBW31834.1"/>
    </source>
</evidence>
<protein>
    <submittedName>
        <fullName evidence="2">Putative secreted peptide</fullName>
    </submittedName>
</protein>
<reference evidence="2" key="1">
    <citation type="submission" date="2018-01" db="EMBL/GenBank/DDBJ databases">
        <title>An insight into the sialome of Amazonian anophelines.</title>
        <authorList>
            <person name="Ribeiro J.M."/>
            <person name="Scarpassa V."/>
            <person name="Calvo E."/>
        </authorList>
    </citation>
    <scope>NUCLEOTIDE SEQUENCE</scope>
    <source>
        <tissue evidence="2">Salivary glands</tissue>
    </source>
</reference>
<name>A0A2M3ZTD6_9DIPT</name>
<feature type="transmembrane region" description="Helical" evidence="1">
    <location>
        <begin position="6"/>
        <end position="28"/>
    </location>
</feature>
<keyword evidence="1" id="KW-0812">Transmembrane</keyword>
<keyword evidence="1" id="KW-1133">Transmembrane helix</keyword>
<dbReference type="EMBL" id="GGFM01011083">
    <property type="protein sequence ID" value="MBW31834.1"/>
    <property type="molecule type" value="Transcribed_RNA"/>
</dbReference>
<organism evidence="2">
    <name type="scientific">Anopheles braziliensis</name>
    <dbReference type="NCBI Taxonomy" id="58242"/>
    <lineage>
        <taxon>Eukaryota</taxon>
        <taxon>Metazoa</taxon>
        <taxon>Ecdysozoa</taxon>
        <taxon>Arthropoda</taxon>
        <taxon>Hexapoda</taxon>
        <taxon>Insecta</taxon>
        <taxon>Pterygota</taxon>
        <taxon>Neoptera</taxon>
        <taxon>Endopterygota</taxon>
        <taxon>Diptera</taxon>
        <taxon>Nematocera</taxon>
        <taxon>Culicoidea</taxon>
        <taxon>Culicidae</taxon>
        <taxon>Anophelinae</taxon>
        <taxon>Anopheles</taxon>
    </lineage>
</organism>
<sequence length="68" mass="7515">MSAGFWYAIVRLLASGYAAAISLSLSAYKNVLSSGTFQYLKTLTAIVVTHMLHKIITSPTHHQRRGYT</sequence>
<accession>A0A2M3ZTD6</accession>
<dbReference type="AlphaFoldDB" id="A0A2M3ZTD6"/>
<keyword evidence="1" id="KW-0472">Membrane</keyword>
<proteinExistence type="predicted"/>